<gene>
    <name evidence="1" type="ORF">ASV53_22515</name>
</gene>
<proteinExistence type="predicted"/>
<organism evidence="1 2">
    <name type="scientific">Photobacterium sanguinicancri</name>
    <dbReference type="NCBI Taxonomy" id="875932"/>
    <lineage>
        <taxon>Bacteria</taxon>
        <taxon>Pseudomonadati</taxon>
        <taxon>Pseudomonadota</taxon>
        <taxon>Gammaproteobacteria</taxon>
        <taxon>Vibrionales</taxon>
        <taxon>Vibrionaceae</taxon>
        <taxon>Photobacterium</taxon>
    </lineage>
</organism>
<dbReference type="EMBL" id="NOIF01000257">
    <property type="protein sequence ID" value="OZS41666.1"/>
    <property type="molecule type" value="Genomic_DNA"/>
</dbReference>
<reference evidence="1 2" key="1">
    <citation type="journal article" date="2016" name="Antonie Van Leeuwenhoek">
        <title>Photobacterium sanguinicancri sp. nov. isolated from marine animals.</title>
        <authorList>
            <person name="Gomez-Gil B."/>
            <person name="Roque A."/>
            <person name="Rotllant G."/>
            <person name="Romalde J.L."/>
            <person name="Doce A."/>
            <person name="Eggermont M."/>
            <person name="Defoirdt T."/>
        </authorList>
    </citation>
    <scope>NUCLEOTIDE SEQUENCE [LARGE SCALE GENOMIC DNA]</scope>
    <source>
        <strain evidence="1 2">CAIM 1827</strain>
    </source>
</reference>
<evidence type="ECO:0000313" key="2">
    <source>
        <dbReference type="Proteomes" id="UP000215999"/>
    </source>
</evidence>
<accession>A0ABX4FRZ7</accession>
<protein>
    <submittedName>
        <fullName evidence="1">Uncharacterized protein</fullName>
    </submittedName>
</protein>
<sequence length="178" mass="19777">MGPGSAPDCYKSQISRNRLSKVLTFDSDEAAFKWNAECNKQIRIISHAGTIGLNIAIAFIPFGAISKISSELAKLWVSVAVGTTTSIAYGELMAQIPYPEVAKGWKVQIDFDHEMHWKPVKSGRNSFKQKLTITSYDLDGKARYQASTVSEFRLTDLPKGLAEKLVSMPNRKVTKSYE</sequence>
<evidence type="ECO:0000313" key="1">
    <source>
        <dbReference type="EMBL" id="OZS41666.1"/>
    </source>
</evidence>
<comment type="caution">
    <text evidence="1">The sequence shown here is derived from an EMBL/GenBank/DDBJ whole genome shotgun (WGS) entry which is preliminary data.</text>
</comment>
<dbReference type="Proteomes" id="UP000215999">
    <property type="component" value="Unassembled WGS sequence"/>
</dbReference>
<name>A0ABX4FRZ7_9GAMM</name>
<keyword evidence="2" id="KW-1185">Reference proteome</keyword>